<evidence type="ECO:0000259" key="1">
    <source>
        <dbReference type="Pfam" id="PF08486"/>
    </source>
</evidence>
<dbReference type="KEGG" id="aoe:Clos_1724"/>
<dbReference type="PANTHER" id="PTHR30032:SF4">
    <property type="entry name" value="AMIDASE ENHANCER"/>
    <property type="match status" value="1"/>
</dbReference>
<evidence type="ECO:0000313" key="2">
    <source>
        <dbReference type="EMBL" id="ABW19264.1"/>
    </source>
</evidence>
<dbReference type="eggNOG" id="COG2385">
    <property type="taxonomic scope" value="Bacteria"/>
</dbReference>
<name>A8MGP1_ALKOO</name>
<dbReference type="InterPro" id="IPR013693">
    <property type="entry name" value="SpoIID/LytB_N"/>
</dbReference>
<protein>
    <submittedName>
        <fullName evidence="2">SpoIID/LytB domain</fullName>
    </submittedName>
</protein>
<gene>
    <name evidence="2" type="ordered locus">Clos_1724</name>
</gene>
<feature type="domain" description="Sporulation stage II protein D amidase enhancer LytB N-terminal" evidence="1">
    <location>
        <begin position="218"/>
        <end position="308"/>
    </location>
</feature>
<dbReference type="AlphaFoldDB" id="A8MGP1"/>
<dbReference type="InterPro" id="IPR013486">
    <property type="entry name" value="SpoIID/LytB"/>
</dbReference>
<accession>A8MGP1</accession>
<dbReference type="Proteomes" id="UP000000269">
    <property type="component" value="Chromosome"/>
</dbReference>
<keyword evidence="3" id="KW-1185">Reference proteome</keyword>
<dbReference type="HOGENOM" id="CLU_021203_3_0_9"/>
<evidence type="ECO:0000313" key="3">
    <source>
        <dbReference type="Proteomes" id="UP000000269"/>
    </source>
</evidence>
<dbReference type="GO" id="GO:0030435">
    <property type="term" value="P:sporulation resulting in formation of a cellular spore"/>
    <property type="evidence" value="ECO:0007669"/>
    <property type="project" value="InterPro"/>
</dbReference>
<dbReference type="NCBIfam" id="TIGR02669">
    <property type="entry name" value="SpoIID_LytB"/>
    <property type="match status" value="1"/>
</dbReference>
<reference evidence="3" key="1">
    <citation type="submission" date="2007-10" db="EMBL/GenBank/DDBJ databases">
        <title>Complete genome of Alkaliphilus oremlandii OhILAs.</title>
        <authorList>
            <person name="Copeland A."/>
            <person name="Lucas S."/>
            <person name="Lapidus A."/>
            <person name="Barry K."/>
            <person name="Detter J.C."/>
            <person name="Glavina del Rio T."/>
            <person name="Hammon N."/>
            <person name="Israni S."/>
            <person name="Dalin E."/>
            <person name="Tice H."/>
            <person name="Pitluck S."/>
            <person name="Chain P."/>
            <person name="Malfatti S."/>
            <person name="Shin M."/>
            <person name="Vergez L."/>
            <person name="Schmutz J."/>
            <person name="Larimer F."/>
            <person name="Land M."/>
            <person name="Hauser L."/>
            <person name="Kyrpides N."/>
            <person name="Mikhailova N."/>
            <person name="Stolz J.F."/>
            <person name="Dawson A."/>
            <person name="Fisher E."/>
            <person name="Crable B."/>
            <person name="Perera E."/>
            <person name="Lisak J."/>
            <person name="Ranganathan M."/>
            <person name="Basu P."/>
            <person name="Richardson P."/>
        </authorList>
    </citation>
    <scope>NUCLEOTIDE SEQUENCE [LARGE SCALE GENOMIC DNA]</scope>
    <source>
        <strain evidence="3">OhILAs</strain>
    </source>
</reference>
<dbReference type="InterPro" id="IPR051922">
    <property type="entry name" value="Bact_Sporulation_Assoc"/>
</dbReference>
<dbReference type="GO" id="GO:0030288">
    <property type="term" value="C:outer membrane-bounded periplasmic space"/>
    <property type="evidence" value="ECO:0007669"/>
    <property type="project" value="TreeGrafter"/>
</dbReference>
<proteinExistence type="predicted"/>
<dbReference type="STRING" id="350688.Clos_1724"/>
<dbReference type="EMBL" id="CP000853">
    <property type="protein sequence ID" value="ABW19264.1"/>
    <property type="molecule type" value="Genomic_DNA"/>
</dbReference>
<dbReference type="PANTHER" id="PTHR30032">
    <property type="entry name" value="N-ACETYLMURAMOYL-L-ALANINE AMIDASE-RELATED"/>
    <property type="match status" value="1"/>
</dbReference>
<dbReference type="RefSeq" id="WP_012159576.1">
    <property type="nucleotide sequence ID" value="NC_009922.1"/>
</dbReference>
<dbReference type="Pfam" id="PF08486">
    <property type="entry name" value="SpoIID"/>
    <property type="match status" value="1"/>
</dbReference>
<dbReference type="OrthoDB" id="9794671at2"/>
<sequence length="536" mass="59917">MKTRKKILSIAIISLVLMMNLLQVFSYEKSRIPEYIKIGLFFDRTAKAMVAIESPEGIEAGIFYGEEYVPLFELKEKKIVLKKDVENGLGEGSYHIQIGQDFSSYREAEGFLSTIESIIRDGYLCYEGGWKVFVGIYSDENSAEENARQIRSYGYAAKPVMPSSTRVQVVDDYGNPIFMYDSSQDIYFAGRNRGVSVPIITVEGNKYRGAVTAKRLSNSDMTIINKLPLQEYLYGVVPAEMPAAWPMEALKAQAVSARVFTLSNLNKYQQFDFNLCATTNSQVYKGYSGEHPNTNRAVDETRSTIVTYQGNLIETFYHSNSGGYTESSENVWSAALPYARGIKDDFSLNELHSTWEVSFTKEDIKRQLASNNIFIGDIVDMKITSTSESGRVLSLVIYGTTGQETLEKQRSRTVLGLKSNYFFIDSNGFEKENGVAAINSSGIIFDNIALKNKKVVTASGVYNVGDSNNLYISNGRELQEIKDTSVVRASSDDFTIFGRGYGHGIGMSQYGAKKMGELGYSFEEILQHYYTGVKVE</sequence>
<organism evidence="2 3">
    <name type="scientific">Alkaliphilus oremlandii (strain OhILAs)</name>
    <name type="common">Clostridium oremlandii (strain OhILAs)</name>
    <dbReference type="NCBI Taxonomy" id="350688"/>
    <lineage>
        <taxon>Bacteria</taxon>
        <taxon>Bacillati</taxon>
        <taxon>Bacillota</taxon>
        <taxon>Clostridia</taxon>
        <taxon>Peptostreptococcales</taxon>
        <taxon>Natronincolaceae</taxon>
        <taxon>Alkaliphilus</taxon>
    </lineage>
</organism>